<dbReference type="InterPro" id="IPR001544">
    <property type="entry name" value="Aminotrans_IV"/>
</dbReference>
<organism evidence="2 3">
    <name type="scientific">Sphagnum troendelagicum</name>
    <dbReference type="NCBI Taxonomy" id="128251"/>
    <lineage>
        <taxon>Eukaryota</taxon>
        <taxon>Viridiplantae</taxon>
        <taxon>Streptophyta</taxon>
        <taxon>Embryophyta</taxon>
        <taxon>Bryophyta</taxon>
        <taxon>Sphagnophytina</taxon>
        <taxon>Sphagnopsida</taxon>
        <taxon>Sphagnales</taxon>
        <taxon>Sphagnaceae</taxon>
        <taxon>Sphagnum</taxon>
    </lineage>
</organism>
<evidence type="ECO:0000313" key="3">
    <source>
        <dbReference type="Proteomes" id="UP001497512"/>
    </source>
</evidence>
<keyword evidence="3" id="KW-1185">Reference proteome</keyword>
<gene>
    <name evidence="2" type="ORF">CSSPTR1EN2_LOCUS5610</name>
</gene>
<dbReference type="PANTHER" id="PTHR42743:SF22">
    <property type="entry name" value="D-AMINO-ACID TRANSAMINASE, CHLOROPLASTIC"/>
    <property type="match status" value="1"/>
</dbReference>
<dbReference type="Pfam" id="PF01063">
    <property type="entry name" value="Aminotran_4"/>
    <property type="match status" value="1"/>
</dbReference>
<dbReference type="InterPro" id="IPR050571">
    <property type="entry name" value="Class-IV_PLP-Dep_Aminotrnsfr"/>
</dbReference>
<name>A0ABP0TN60_9BRYO</name>
<evidence type="ECO:0000256" key="1">
    <source>
        <dbReference type="ARBA" id="ARBA00009320"/>
    </source>
</evidence>
<dbReference type="Gene3D" id="3.20.10.10">
    <property type="entry name" value="D-amino Acid Aminotransferase, subunit A, domain 2"/>
    <property type="match status" value="1"/>
</dbReference>
<proteinExistence type="inferred from homology"/>
<dbReference type="EMBL" id="OZ019905">
    <property type="protein sequence ID" value="CAK9200844.1"/>
    <property type="molecule type" value="Genomic_DNA"/>
</dbReference>
<dbReference type="Gene3D" id="3.30.470.10">
    <property type="match status" value="1"/>
</dbReference>
<reference evidence="2" key="1">
    <citation type="submission" date="2024-02" db="EMBL/GenBank/DDBJ databases">
        <authorList>
            <consortium name="ELIXIR-Norway"/>
            <consortium name="Elixir Norway"/>
        </authorList>
    </citation>
    <scope>NUCLEOTIDE SEQUENCE</scope>
</reference>
<comment type="similarity">
    <text evidence="1">Belongs to the class-IV pyridoxal-phosphate-dependent aminotransferase family.</text>
</comment>
<accession>A0ABP0TN60</accession>
<dbReference type="Proteomes" id="UP001497512">
    <property type="component" value="Chromosome 13"/>
</dbReference>
<evidence type="ECO:0008006" key="4">
    <source>
        <dbReference type="Google" id="ProtNLM"/>
    </source>
</evidence>
<sequence length="437" mass="47030">MALEVHALRIDPVSEVVLAVKQLPTSSVVRCASAKLPAPSSSSSSLPLAISPSSASSYPSSCAGLSKLRSLTSGSGARRAWRVTASTTFFDGETEQVQNQPQTQDTIIPVLTLSQITSRLQEEAKAMKYECFRSMYSSVVGAITTDVAAMVLPLDDHMVHRGHSVFDTAAIVNGYLYELDAHLDRLLRSAAKAKITPPFDRATLREILLQTVAAGDCRDGALRYWLSCGRGGFNLSARECDQATFYAIVLDGNHMNDDVSAGVKVITSSVPIKPQDFATVKSTNYLPNALVLQEAEERGAFAGIWLDDKGFIAEGQNMNVAFVKDGNLLVPTFDKILSGCTALRMLELVPQLIAAGALPGLNDAKTKVISLEEAKGATEMMLIGSGVIITPVVMWDDEPIGNGKPGPITLALRKWLRHDMMEGPAAIRTKIQPKISR</sequence>
<dbReference type="PANTHER" id="PTHR42743">
    <property type="entry name" value="AMINO-ACID AMINOTRANSFERASE"/>
    <property type="match status" value="1"/>
</dbReference>
<evidence type="ECO:0000313" key="2">
    <source>
        <dbReference type="EMBL" id="CAK9200844.1"/>
    </source>
</evidence>
<dbReference type="SUPFAM" id="SSF56752">
    <property type="entry name" value="D-aminoacid aminotransferase-like PLP-dependent enzymes"/>
    <property type="match status" value="1"/>
</dbReference>
<dbReference type="InterPro" id="IPR043131">
    <property type="entry name" value="BCAT-like_N"/>
</dbReference>
<protein>
    <recommendedName>
        <fullName evidence="4">D-aminoacid aminotransferase-like PLP-dependent enzyme</fullName>
    </recommendedName>
</protein>
<dbReference type="InterPro" id="IPR036038">
    <property type="entry name" value="Aminotransferase-like"/>
</dbReference>
<dbReference type="CDD" id="cd00449">
    <property type="entry name" value="PLPDE_IV"/>
    <property type="match status" value="1"/>
</dbReference>
<dbReference type="InterPro" id="IPR043132">
    <property type="entry name" value="BCAT-like_C"/>
</dbReference>